<dbReference type="GO" id="GO:0016539">
    <property type="term" value="P:intein-mediated protein splicing"/>
    <property type="evidence" value="ECO:0007669"/>
    <property type="project" value="InterPro"/>
</dbReference>
<dbReference type="InterPro" id="IPR040982">
    <property type="entry name" value="DNA_pol3_finger"/>
</dbReference>
<dbReference type="EMBL" id="FNZA01000008">
    <property type="protein sequence ID" value="SEJ45050.1"/>
    <property type="molecule type" value="Genomic_DNA"/>
</dbReference>
<dbReference type="Gene3D" id="3.20.20.140">
    <property type="entry name" value="Metal-dependent hydrolases"/>
    <property type="match status" value="1"/>
</dbReference>
<dbReference type="InterPro" id="IPR004805">
    <property type="entry name" value="DnaE2/DnaE/PolC"/>
</dbReference>
<dbReference type="Gene3D" id="1.10.150.870">
    <property type="match status" value="1"/>
</dbReference>
<dbReference type="Pfam" id="PF14890">
    <property type="entry name" value="Intein_splicing"/>
    <property type="match status" value="1"/>
</dbReference>
<dbReference type="CDD" id="cd12113">
    <property type="entry name" value="PHP_PolIIIA_DnaE3"/>
    <property type="match status" value="1"/>
</dbReference>
<dbReference type="PANTHER" id="PTHR32294:SF0">
    <property type="entry name" value="DNA POLYMERASE III SUBUNIT ALPHA"/>
    <property type="match status" value="1"/>
</dbReference>
<evidence type="ECO:0000256" key="10">
    <source>
        <dbReference type="ARBA" id="ARBA00049244"/>
    </source>
</evidence>
<dbReference type="RefSeq" id="WP_092264546.1">
    <property type="nucleotide sequence ID" value="NZ_FNZA01000008.1"/>
</dbReference>
<dbReference type="CDD" id="cd00081">
    <property type="entry name" value="Hint"/>
    <property type="match status" value="2"/>
</dbReference>
<dbReference type="SMART" id="SM00481">
    <property type="entry name" value="POLIIIAc"/>
    <property type="match status" value="1"/>
</dbReference>
<dbReference type="NCBIfam" id="TIGR00594">
    <property type="entry name" value="polc"/>
    <property type="match status" value="1"/>
</dbReference>
<dbReference type="Pfam" id="PF01336">
    <property type="entry name" value="tRNA_anti-codon"/>
    <property type="match status" value="1"/>
</dbReference>
<dbReference type="GO" id="GO:0003676">
    <property type="term" value="F:nucleic acid binding"/>
    <property type="evidence" value="ECO:0007669"/>
    <property type="project" value="InterPro"/>
</dbReference>
<dbReference type="InterPro" id="IPR027434">
    <property type="entry name" value="Homing_endonucl"/>
</dbReference>
<keyword evidence="14" id="KW-1185">Reference proteome</keyword>
<name>A0A1H6Z679_9DEIO</name>
<dbReference type="InterPro" id="IPR041931">
    <property type="entry name" value="DNA_pol3_alpha_thumb_dom"/>
</dbReference>
<evidence type="ECO:0000256" key="2">
    <source>
        <dbReference type="ARBA" id="ARBA00012417"/>
    </source>
</evidence>
<dbReference type="PROSITE" id="PS50818">
    <property type="entry name" value="INTEIN_C_TER"/>
    <property type="match status" value="1"/>
</dbReference>
<dbReference type="GO" id="GO:0003887">
    <property type="term" value="F:DNA-directed DNA polymerase activity"/>
    <property type="evidence" value="ECO:0007669"/>
    <property type="project" value="UniProtKB-KW"/>
</dbReference>
<dbReference type="Gene3D" id="2.170.16.10">
    <property type="entry name" value="Hedgehog/Intein (Hint) domain"/>
    <property type="match status" value="2"/>
</dbReference>
<dbReference type="PRINTS" id="PR00379">
    <property type="entry name" value="INTEIN"/>
</dbReference>
<keyword evidence="7" id="KW-0068">Autocatalytic cleavage</keyword>
<dbReference type="InterPro" id="IPR004860">
    <property type="entry name" value="LAGLIDADG_dom"/>
</dbReference>
<feature type="compositionally biased region" description="Acidic residues" evidence="11">
    <location>
        <begin position="453"/>
        <end position="464"/>
    </location>
</feature>
<dbReference type="Pfam" id="PF14528">
    <property type="entry name" value="LAGLIDADG_3"/>
    <property type="match status" value="1"/>
</dbReference>
<comment type="catalytic activity">
    <reaction evidence="10">
        <text>DNA(n) + a 2'-deoxyribonucleoside 5'-triphosphate = DNA(n+1) + diphosphate</text>
        <dbReference type="Rhea" id="RHEA:22508"/>
        <dbReference type="Rhea" id="RHEA-COMP:17339"/>
        <dbReference type="Rhea" id="RHEA-COMP:17340"/>
        <dbReference type="ChEBI" id="CHEBI:33019"/>
        <dbReference type="ChEBI" id="CHEBI:61560"/>
        <dbReference type="ChEBI" id="CHEBI:173112"/>
        <dbReference type="EC" id="2.7.7.7"/>
    </reaction>
</comment>
<evidence type="ECO:0000256" key="9">
    <source>
        <dbReference type="ARBA" id="ARBA00023000"/>
    </source>
</evidence>
<dbReference type="STRING" id="856736.SAMN04488058_10887"/>
<dbReference type="GO" id="GO:0005737">
    <property type="term" value="C:cytoplasm"/>
    <property type="evidence" value="ECO:0007669"/>
    <property type="project" value="UniProtKB-SubCell"/>
</dbReference>
<dbReference type="Pfam" id="PF17657">
    <property type="entry name" value="DNA_pol3_finger"/>
    <property type="match status" value="1"/>
</dbReference>
<dbReference type="GO" id="GO:0006260">
    <property type="term" value="P:DNA replication"/>
    <property type="evidence" value="ECO:0007669"/>
    <property type="project" value="UniProtKB-KW"/>
</dbReference>
<dbReference type="EC" id="2.7.7.7" evidence="2"/>
<evidence type="ECO:0000313" key="13">
    <source>
        <dbReference type="EMBL" id="SEJ45050.1"/>
    </source>
</evidence>
<dbReference type="GO" id="GO:0008408">
    <property type="term" value="F:3'-5' exonuclease activity"/>
    <property type="evidence" value="ECO:0007669"/>
    <property type="project" value="InterPro"/>
</dbReference>
<dbReference type="PANTHER" id="PTHR32294">
    <property type="entry name" value="DNA POLYMERASE III SUBUNIT ALPHA"/>
    <property type="match status" value="1"/>
</dbReference>
<dbReference type="Pfam" id="PF14579">
    <property type="entry name" value="HHH_6"/>
    <property type="match status" value="1"/>
</dbReference>
<dbReference type="InterPro" id="IPR003141">
    <property type="entry name" value="Pol/His_phosphatase_N"/>
</dbReference>
<dbReference type="InterPro" id="IPR016195">
    <property type="entry name" value="Pol/histidinol_Pase-like"/>
</dbReference>
<keyword evidence="4" id="KW-0808">Transferase</keyword>
<dbReference type="PROSITE" id="PS50817">
    <property type="entry name" value="INTEIN_N_TER"/>
    <property type="match status" value="1"/>
</dbReference>
<keyword evidence="9" id="KW-0651">Protein splicing</keyword>
<evidence type="ECO:0000256" key="4">
    <source>
        <dbReference type="ARBA" id="ARBA00022679"/>
    </source>
</evidence>
<dbReference type="PROSITE" id="PS50819">
    <property type="entry name" value="INTEIN_ENDONUCLEASE"/>
    <property type="match status" value="1"/>
</dbReference>
<feature type="region of interest" description="Disordered" evidence="11">
    <location>
        <begin position="451"/>
        <end position="470"/>
    </location>
</feature>
<dbReference type="Pfam" id="PF02811">
    <property type="entry name" value="PHP"/>
    <property type="match status" value="1"/>
</dbReference>
<keyword evidence="8 13" id="KW-0239">DNA-directed DNA polymerase</keyword>
<evidence type="ECO:0000256" key="3">
    <source>
        <dbReference type="ARBA" id="ARBA00019114"/>
    </source>
</evidence>
<dbReference type="SUPFAM" id="SSF55608">
    <property type="entry name" value="Homing endonucleases"/>
    <property type="match status" value="1"/>
</dbReference>
<feature type="domain" description="DOD-type homing endonuclease" evidence="12">
    <location>
        <begin position="1025"/>
        <end position="1171"/>
    </location>
</feature>
<dbReference type="CDD" id="cd04485">
    <property type="entry name" value="DnaE_OBF"/>
    <property type="match status" value="1"/>
</dbReference>
<dbReference type="InterPro" id="IPR011708">
    <property type="entry name" value="DNA_pol3_alpha_NTPase_dom"/>
</dbReference>
<evidence type="ECO:0000259" key="12">
    <source>
        <dbReference type="PROSITE" id="PS50819"/>
    </source>
</evidence>
<dbReference type="InterPro" id="IPR004365">
    <property type="entry name" value="NA-bd_OB_tRNA"/>
</dbReference>
<dbReference type="InterPro" id="IPR030934">
    <property type="entry name" value="Intein_C"/>
</dbReference>
<dbReference type="InterPro" id="IPR003586">
    <property type="entry name" value="Hint_dom_C"/>
</dbReference>
<dbReference type="Pfam" id="PF07733">
    <property type="entry name" value="DNA_pol3_alpha"/>
    <property type="match status" value="1"/>
</dbReference>
<keyword evidence="5" id="KW-0548">Nucleotidyltransferase</keyword>
<evidence type="ECO:0000313" key="14">
    <source>
        <dbReference type="Proteomes" id="UP000199223"/>
    </source>
</evidence>
<reference evidence="14" key="1">
    <citation type="submission" date="2016-10" db="EMBL/GenBank/DDBJ databases">
        <authorList>
            <person name="Varghese N."/>
            <person name="Submissions S."/>
        </authorList>
    </citation>
    <scope>NUCLEOTIDE SEQUENCE [LARGE SCALE GENOMIC DNA]</scope>
    <source>
        <strain evidence="14">CGMCC 1.10218</strain>
    </source>
</reference>
<evidence type="ECO:0000256" key="5">
    <source>
        <dbReference type="ARBA" id="ARBA00022695"/>
    </source>
</evidence>
<dbReference type="InterPro" id="IPR004013">
    <property type="entry name" value="PHP_dom"/>
</dbReference>
<keyword evidence="6" id="KW-0235">DNA replication</keyword>
<dbReference type="InterPro" id="IPR029460">
    <property type="entry name" value="DNAPol_HHH"/>
</dbReference>
<gene>
    <name evidence="13" type="ORF">SAMN04488058_10887</name>
</gene>
<dbReference type="Proteomes" id="UP000199223">
    <property type="component" value="Unassembled WGS sequence"/>
</dbReference>
<dbReference type="InterPro" id="IPR006142">
    <property type="entry name" value="INTEIN"/>
</dbReference>
<dbReference type="InterPro" id="IPR003587">
    <property type="entry name" value="Hint_dom_N"/>
</dbReference>
<organism evidence="13 14">
    <name type="scientific">Deinococcus reticulitermitis</name>
    <dbReference type="NCBI Taxonomy" id="856736"/>
    <lineage>
        <taxon>Bacteria</taxon>
        <taxon>Thermotogati</taxon>
        <taxon>Deinococcota</taxon>
        <taxon>Deinococci</taxon>
        <taxon>Deinococcales</taxon>
        <taxon>Deinococcaceae</taxon>
        <taxon>Deinococcus</taxon>
    </lineage>
</organism>
<dbReference type="SUPFAM" id="SSF89550">
    <property type="entry name" value="PHP domain-like"/>
    <property type="match status" value="1"/>
</dbReference>
<dbReference type="NCBIfam" id="TIGR01443">
    <property type="entry name" value="intein_Cterm"/>
    <property type="match status" value="1"/>
</dbReference>
<dbReference type="SMART" id="SM00305">
    <property type="entry name" value="HintC"/>
    <property type="match status" value="1"/>
</dbReference>
<dbReference type="NCBIfam" id="TIGR01445">
    <property type="entry name" value="intein_Nterm"/>
    <property type="match status" value="1"/>
</dbReference>
<evidence type="ECO:0000256" key="6">
    <source>
        <dbReference type="ARBA" id="ARBA00022705"/>
    </source>
</evidence>
<dbReference type="SUPFAM" id="SSF51294">
    <property type="entry name" value="Hedgehog/intein (Hint) domain"/>
    <property type="match status" value="1"/>
</dbReference>
<dbReference type="InterPro" id="IPR006141">
    <property type="entry name" value="Intein_N"/>
</dbReference>
<dbReference type="InterPro" id="IPR036844">
    <property type="entry name" value="Hint_dom_sf"/>
</dbReference>
<dbReference type="OrthoDB" id="9803237at2"/>
<dbReference type="SMART" id="SM00306">
    <property type="entry name" value="HintN"/>
    <property type="match status" value="1"/>
</dbReference>
<protein>
    <recommendedName>
        <fullName evidence="3">DNA polymerase III subunit alpha</fullName>
        <ecNumber evidence="2">2.7.7.7</ecNumber>
    </recommendedName>
</protein>
<evidence type="ECO:0000256" key="8">
    <source>
        <dbReference type="ARBA" id="ARBA00022932"/>
    </source>
</evidence>
<comment type="subcellular location">
    <subcellularLocation>
        <location evidence="1">Cytoplasm</location>
    </subcellularLocation>
</comment>
<evidence type="ECO:0000256" key="1">
    <source>
        <dbReference type="ARBA" id="ARBA00004496"/>
    </source>
</evidence>
<sequence>MSAPTPPPGTESHIHLPDGSCCPNHERPKRFAHLHQHTQYSLLDGAAKLKDLLKWAKEVTPAGQTPALAMTDHGNMHGAVHFYNYATGLGVKPIIGYEAYVVPGMGTRRDRTRGQDGEKGIFHLTLLARDFEGYQNLCRLSSRGYTEGYYYKPRIDHELLQEHSKGVIALSGCLGSEVQQLLLQGREEEAKRRLLWYQGLFGENYFIEIQNHGLREQGQNNPVLKAWAQELGIGMVATNDGHYVRREDAAAHDTLLAIQTKAVLADENRFKFPCEDFYVKSLDEMQRALPPGEWGEEIFDNTAHIAELCNVELPVGKKRVYQMPELPIPEGRTMAEELRVQTYAGAVKRYPAHLTEGLLRDYAARSLAELGPQDAARVLGRTNGCDSATCDLDTLYTLLAFLGSEWEARGQAAGEKYTPYPALTKMEAEAESGTLPAYAFEDCRKARRKDSDTSIELDPAAEGEETTREHHRHALTVLRRAEYELSVINNMGFPDYFLIVADYINWAKDQDISVGPGRGSGAGSIVAYAIRITNLDPLEFELLFERFLNPDRISMPDFDIDFNDARRGEVIEYVQKKYGEDKVAQIATFGTMASKACLKDVARVMGLEYAKVDKVSKLIPIKFGKSYSLEQARESVPDIQQLLAEDRQLLEAYEFAQQLEGLTRHASVHAAGVVIGKTQLTDLVPVMRDTSGAGMVCQYDMKAVEDIGLIKMDFLGLRTLSFLDEARRIMRESKGIDVDFDAIPFDDRQTYDLMSRGDTKGVFQLEGAGIADASRRLKPRRLADIIALSALYRPGPMENIPTYVRRHHGVEEVDYVKDGFSHSAQWLEKILAETYGIPVYQEQIMQIASEVAGFSLGGADLLRRAMGKKDTQEMQRQRQIFVDGAEKNGVPKEEGNKLFDLLDAFANYGFNKCLTGDTRVPVAGGELRRIEDLYRAGRAVQLPSVNAEYRLELRPTGEFFDNGVKPVFRVTTALGRELTATGNHPLLTLDGWRNVEDLGAGDRIAAPARLPELGAEAWPEHEAGLLGWILAEGNTCHPYGAYLYSQSEAQVADMVTLAEHFPGTRPTVKMRPERRNVHDVYLGSGVRGSRAGKSGVRLWLEDLGLVGVRATEKALPAAAFRMNNASLAVMMGRYWSGDGFLCGAGNTTPYAATSSRQLADDLAHVLLRLGIVGKVTQKHFAYRRGDDTAGRSGYTVHLVGRRSIDRFLKLVAPHIVGRDAPLAQLRAYYDATPEGRETVDTLPPTVKARVQAAKSASGLTWSEIETRSGVCVKEFYGAPKAHKKGFRRSTIQTLAAFFEDAGLQHTCSDDLYWDTITSITPAGEAQTYDLEVPGTHNFVADGLIVHNSHSAAYGVITYQTAWLKANHPVEFMAALLTVERRDSDKVAEYVSDARKMDVRVLSPDINRSAPDFAVEGEEILFGLYAIKGLGEGAVLKILEERERGGAYKSLADFCSRLGHKVCNRKAMESLIKSGAFDAFGERRQLLESLEEAMSWAAGAAAMASSGMDALFGMSETAPEPRLKAGVTPLTDLERLKIEKDALGLYISGHPLEQHEGLREAASCRISDLDTWFTGQNVPPGKRVKAVLAGMIENVVKKPTKSGGMMARFILADESGQTELVAFSRAYDRIQDKLVNDTPALVIVELESEDGGLRAIAEEVVGVGQLEDVPKVMYVTIDLETASPDALGEFQSVLDEHAGAMPTYLRLETPEQFVVYQLDHGMGSPDAIRVLNHTFPWLSAHLAYDQQTILGKFAPKPPAWANRGGNGGGIRA</sequence>
<dbReference type="GO" id="GO:0004519">
    <property type="term" value="F:endonuclease activity"/>
    <property type="evidence" value="ECO:0007669"/>
    <property type="project" value="InterPro"/>
</dbReference>
<dbReference type="InterPro" id="IPR004042">
    <property type="entry name" value="Intein_endonuc_central"/>
</dbReference>
<accession>A0A1H6Z679</accession>
<evidence type="ECO:0000256" key="11">
    <source>
        <dbReference type="SAM" id="MobiDB-lite"/>
    </source>
</evidence>
<evidence type="ECO:0000256" key="7">
    <source>
        <dbReference type="ARBA" id="ARBA00022813"/>
    </source>
</evidence>
<dbReference type="Gene3D" id="1.10.10.1600">
    <property type="entry name" value="Bacterial DNA polymerase III alpha subunit, thumb domain"/>
    <property type="match status" value="1"/>
</dbReference>
<dbReference type="Gene3D" id="3.10.28.10">
    <property type="entry name" value="Homing endonucleases"/>
    <property type="match status" value="1"/>
</dbReference>
<proteinExistence type="predicted"/>